<evidence type="ECO:0000313" key="1">
    <source>
        <dbReference type="EMBL" id="MDC8831199.1"/>
    </source>
</evidence>
<dbReference type="PROSITE" id="PS51257">
    <property type="entry name" value="PROKAR_LIPOPROTEIN"/>
    <property type="match status" value="1"/>
</dbReference>
<gene>
    <name evidence="1" type="ORF">OIK42_10545</name>
</gene>
<accession>A0ABT5L2C3</accession>
<dbReference type="RefSeq" id="WP_273640358.1">
    <property type="nucleotide sequence ID" value="NZ_JAQQXP010000001.1"/>
</dbReference>
<sequence length="151" mass="17386">MFSRLTSYVFIIFLLLLISGCEKEEGIGRYGMLEENTPEYTAVMFIRGIYVDDTIDRAVDLSTERMARVLQRYHTQNNIQRHLFNLKYDTVEVTPQSGQSIGRTEFAEVAVITLFFSGQYNGDTVEDLRTLDLKKVDGIWKVDNVQADPFL</sequence>
<dbReference type="Proteomes" id="UP001218788">
    <property type="component" value="Unassembled WGS sequence"/>
</dbReference>
<comment type="caution">
    <text evidence="1">The sequence shown here is derived from an EMBL/GenBank/DDBJ whole genome shotgun (WGS) entry which is preliminary data.</text>
</comment>
<keyword evidence="2" id="KW-1185">Reference proteome</keyword>
<organism evidence="1 2">
    <name type="scientific">Alteromonas gilva</name>
    <dbReference type="NCBI Taxonomy" id="2987522"/>
    <lineage>
        <taxon>Bacteria</taxon>
        <taxon>Pseudomonadati</taxon>
        <taxon>Pseudomonadota</taxon>
        <taxon>Gammaproteobacteria</taxon>
        <taxon>Alteromonadales</taxon>
        <taxon>Alteromonadaceae</taxon>
        <taxon>Alteromonas/Salinimonas group</taxon>
        <taxon>Alteromonas</taxon>
    </lineage>
</organism>
<name>A0ABT5L2C3_9ALTE</name>
<protein>
    <recommendedName>
        <fullName evidence="3">Lipoprotein</fullName>
    </recommendedName>
</protein>
<evidence type="ECO:0000313" key="2">
    <source>
        <dbReference type="Proteomes" id="UP001218788"/>
    </source>
</evidence>
<evidence type="ECO:0008006" key="3">
    <source>
        <dbReference type="Google" id="ProtNLM"/>
    </source>
</evidence>
<proteinExistence type="predicted"/>
<dbReference type="EMBL" id="JAQQXP010000001">
    <property type="protein sequence ID" value="MDC8831199.1"/>
    <property type="molecule type" value="Genomic_DNA"/>
</dbReference>
<reference evidence="1 2" key="1">
    <citation type="submission" date="2022-10" db="EMBL/GenBank/DDBJ databases">
        <title>Alteromonas sp. chi3 Genome sequencing.</title>
        <authorList>
            <person name="Park S."/>
        </authorList>
    </citation>
    <scope>NUCLEOTIDE SEQUENCE [LARGE SCALE GENOMIC DNA]</scope>
    <source>
        <strain evidence="2">chi3</strain>
    </source>
</reference>